<comment type="caution">
    <text evidence="6">The sequence shown here is derived from an EMBL/GenBank/DDBJ whole genome shotgun (WGS) entry which is preliminary data.</text>
</comment>
<evidence type="ECO:0000256" key="4">
    <source>
        <dbReference type="ARBA" id="ARBA00023136"/>
    </source>
</evidence>
<sequence>MLMVLGGITLAVAQDVSDDSGRTPQVWSISFEGNTTYTAMVLKNQIATESPGIGEKLKFWDKTGFELNENDVKRDVIRLRNYYQRRGFINIEVGYRIESKGKEWKKEVVFTIEENNPIRIRNVEYLIEGGDENVRQVRDNSSFTRVQNKHPYQQGNRFEMIKEPEVVGQFSDVIKNLGYAYVDVNIEAAIDTSALSTDVSIQVDLGPRTYIDSIEVEGIETVDKDYVLREAALQRGELYSLKKLQEAQQELFNHHLFRFATISIPDQPQDSTLNLLMRIRENEQRSVELLGGFGLEDKFRGQASWTHRNVAHRGHRFSMTARGSFIEQYANIGYQFPYVFNTKSSFIISPFGQHLLESNYELLRAGVTNSFIYQYSQNLTASASYEFTKNQELSRKRDISLPDTTLEYDLSSLQLTGYYSQGYGRQQEGWVIQPYLESSGFFGFATFNFQKASADIRRFTRLSSSTILATRVQGGGLHHTSSDSLPSNIRFYLGGTNSVRGWYRHELGPKRVRVDSSGFDEYVPLGGRAMLGFNMELRQELGFLINGLGMAAFLDGGQIWETFARIRQRPLQFGVGGGLRYQSPLGPVRVDIGYKLNPTDQDLDIYQGTNHGSVWNRIGIHFSIGQAF</sequence>
<evidence type="ECO:0000313" key="7">
    <source>
        <dbReference type="Proteomes" id="UP000218831"/>
    </source>
</evidence>
<keyword evidence="4" id="KW-0472">Membrane</keyword>
<protein>
    <recommendedName>
        <fullName evidence="5">POTRA domain-containing protein</fullName>
    </recommendedName>
</protein>
<feature type="domain" description="POTRA" evidence="5">
    <location>
        <begin position="209"/>
        <end position="282"/>
    </location>
</feature>
<dbReference type="Proteomes" id="UP000218831">
    <property type="component" value="Unassembled WGS sequence"/>
</dbReference>
<accession>A0A2A2GA13</accession>
<gene>
    <name evidence="6" type="ORF">CK503_06365</name>
</gene>
<dbReference type="PANTHER" id="PTHR12815">
    <property type="entry name" value="SORTING AND ASSEMBLY MACHINERY SAMM50 PROTEIN FAMILY MEMBER"/>
    <property type="match status" value="1"/>
</dbReference>
<dbReference type="Pfam" id="PF01103">
    <property type="entry name" value="Omp85"/>
    <property type="match status" value="1"/>
</dbReference>
<evidence type="ECO:0000256" key="1">
    <source>
        <dbReference type="ARBA" id="ARBA00004370"/>
    </source>
</evidence>
<dbReference type="InterPro" id="IPR039910">
    <property type="entry name" value="D15-like"/>
</dbReference>
<reference evidence="6 7" key="1">
    <citation type="submission" date="2017-08" db="EMBL/GenBank/DDBJ databases">
        <title>Aliifodinibius alkalisoli sp. nov., isolated from saline alkaline soil.</title>
        <authorList>
            <person name="Liu D."/>
            <person name="Zhang G."/>
        </authorList>
    </citation>
    <scope>NUCLEOTIDE SEQUENCE [LARGE SCALE GENOMIC DNA]</scope>
    <source>
        <strain evidence="6 7">WN023</strain>
    </source>
</reference>
<dbReference type="GO" id="GO:0019867">
    <property type="term" value="C:outer membrane"/>
    <property type="evidence" value="ECO:0007669"/>
    <property type="project" value="InterPro"/>
</dbReference>
<evidence type="ECO:0000256" key="2">
    <source>
        <dbReference type="ARBA" id="ARBA00022452"/>
    </source>
</evidence>
<keyword evidence="3" id="KW-0812">Transmembrane</keyword>
<dbReference type="Pfam" id="PF07244">
    <property type="entry name" value="POTRA"/>
    <property type="match status" value="2"/>
</dbReference>
<keyword evidence="2" id="KW-1134">Transmembrane beta strand</keyword>
<dbReference type="EMBL" id="NSKE01000004">
    <property type="protein sequence ID" value="PAU94421.1"/>
    <property type="molecule type" value="Genomic_DNA"/>
</dbReference>
<dbReference type="InterPro" id="IPR010827">
    <property type="entry name" value="BamA/TamA_POTRA"/>
</dbReference>
<dbReference type="AlphaFoldDB" id="A0A2A2GA13"/>
<dbReference type="InterPro" id="IPR000184">
    <property type="entry name" value="Bac_surfAg_D15"/>
</dbReference>
<comment type="subcellular location">
    <subcellularLocation>
        <location evidence="1">Membrane</location>
    </subcellularLocation>
</comment>
<evidence type="ECO:0000256" key="3">
    <source>
        <dbReference type="ARBA" id="ARBA00022692"/>
    </source>
</evidence>
<evidence type="ECO:0000259" key="5">
    <source>
        <dbReference type="PROSITE" id="PS51779"/>
    </source>
</evidence>
<proteinExistence type="predicted"/>
<dbReference type="PROSITE" id="PS51779">
    <property type="entry name" value="POTRA"/>
    <property type="match status" value="1"/>
</dbReference>
<evidence type="ECO:0000313" key="6">
    <source>
        <dbReference type="EMBL" id="PAU94421.1"/>
    </source>
</evidence>
<organism evidence="6 7">
    <name type="scientific">Fodinibius salipaludis</name>
    <dbReference type="NCBI Taxonomy" id="2032627"/>
    <lineage>
        <taxon>Bacteria</taxon>
        <taxon>Pseudomonadati</taxon>
        <taxon>Balneolota</taxon>
        <taxon>Balneolia</taxon>
        <taxon>Balneolales</taxon>
        <taxon>Balneolaceae</taxon>
        <taxon>Fodinibius</taxon>
    </lineage>
</organism>
<dbReference type="Gene3D" id="3.10.20.310">
    <property type="entry name" value="membrane protein fhac"/>
    <property type="match status" value="2"/>
</dbReference>
<dbReference type="PANTHER" id="PTHR12815:SF18">
    <property type="entry name" value="SORTING AND ASSEMBLY MACHINERY COMPONENT 50 HOMOLOG"/>
    <property type="match status" value="1"/>
</dbReference>
<keyword evidence="7" id="KW-1185">Reference proteome</keyword>
<dbReference type="InterPro" id="IPR034746">
    <property type="entry name" value="POTRA"/>
</dbReference>
<name>A0A2A2GA13_9BACT</name>
<dbReference type="Gene3D" id="2.40.160.50">
    <property type="entry name" value="membrane protein fhac: a member of the omp85/tpsb transporter family"/>
    <property type="match status" value="1"/>
</dbReference>